<dbReference type="AlphaFoldDB" id="A0A1X7V4T9"/>
<organism evidence="1">
    <name type="scientific">Amphimedon queenslandica</name>
    <name type="common">Sponge</name>
    <dbReference type="NCBI Taxonomy" id="400682"/>
    <lineage>
        <taxon>Eukaryota</taxon>
        <taxon>Metazoa</taxon>
        <taxon>Porifera</taxon>
        <taxon>Demospongiae</taxon>
        <taxon>Heteroscleromorpha</taxon>
        <taxon>Haplosclerida</taxon>
        <taxon>Niphatidae</taxon>
        <taxon>Amphimedon</taxon>
    </lineage>
</organism>
<accession>A0A1X7V4T9</accession>
<protein>
    <submittedName>
        <fullName evidence="1">Uncharacterized protein</fullName>
    </submittedName>
</protein>
<proteinExistence type="predicted"/>
<evidence type="ECO:0000313" key="1">
    <source>
        <dbReference type="EnsemblMetazoa" id="Aqu2.1.34834_001"/>
    </source>
</evidence>
<sequence length="56" mass="6614">MMTVKSMRILLSFFTSRFKHPLLSNRPPGTIFRPTSYPTIISILIYETKAKKNYYN</sequence>
<dbReference type="EnsemblMetazoa" id="Aqu2.1.34834_001">
    <property type="protein sequence ID" value="Aqu2.1.34834_001"/>
    <property type="gene ID" value="Aqu2.1.34834"/>
</dbReference>
<dbReference type="InParanoid" id="A0A1X7V4T9"/>
<name>A0A1X7V4T9_AMPQE</name>
<reference evidence="1" key="1">
    <citation type="submission" date="2017-05" db="UniProtKB">
        <authorList>
            <consortium name="EnsemblMetazoa"/>
        </authorList>
    </citation>
    <scope>IDENTIFICATION</scope>
</reference>